<dbReference type="Proteomes" id="UP000183223">
    <property type="component" value="Unassembled WGS sequence"/>
</dbReference>
<evidence type="ECO:0000313" key="2">
    <source>
        <dbReference type="Proteomes" id="UP000183223"/>
    </source>
</evidence>
<proteinExistence type="predicted"/>
<dbReference type="EMBL" id="FMWJ01000002">
    <property type="protein sequence ID" value="SCZ53635.1"/>
    <property type="molecule type" value="Genomic_DNA"/>
</dbReference>
<sequence length="49" mass="5943">MYVSGVRKNSDLFITLLKEMNFQYRRAESITLIFDNDGIYKNRKVRVWL</sequence>
<keyword evidence="2" id="KW-1185">Reference proteome</keyword>
<protein>
    <recommendedName>
        <fullName evidence="3">Tc1-like transposase DDE domain-containing protein</fullName>
    </recommendedName>
</protein>
<name>A0A1G5PVI0_PHOLU</name>
<organism evidence="1 2">
    <name type="scientific">Photorhabdus luminescens</name>
    <name type="common">Xenorhabdus luminescens</name>
    <dbReference type="NCBI Taxonomy" id="29488"/>
    <lineage>
        <taxon>Bacteria</taxon>
        <taxon>Pseudomonadati</taxon>
        <taxon>Pseudomonadota</taxon>
        <taxon>Gammaproteobacteria</taxon>
        <taxon>Enterobacterales</taxon>
        <taxon>Morganellaceae</taxon>
        <taxon>Photorhabdus</taxon>
    </lineage>
</organism>
<accession>A0A1G5PVI0</accession>
<reference evidence="2" key="1">
    <citation type="submission" date="2016-10" db="EMBL/GenBank/DDBJ databases">
        <authorList>
            <person name="Varghese N."/>
            <person name="Submissions S."/>
        </authorList>
    </citation>
    <scope>NUCLEOTIDE SEQUENCE [LARGE SCALE GENOMIC DNA]</scope>
    <source>
        <strain evidence="2">ATCC 29999</strain>
    </source>
</reference>
<dbReference type="AlphaFoldDB" id="A0A1G5PVI0"/>
<gene>
    <name evidence="1" type="ORF">SAMN02982990_00433</name>
</gene>
<evidence type="ECO:0000313" key="1">
    <source>
        <dbReference type="EMBL" id="SCZ53635.1"/>
    </source>
</evidence>
<evidence type="ECO:0008006" key="3">
    <source>
        <dbReference type="Google" id="ProtNLM"/>
    </source>
</evidence>